<sequence>MESAEDAPRQLYSVIDGPEETVRSVGHPHKCKLQALPCADYSFSHWGCRVGRDCDSCLKASNRASLQKSFGEAGARASAGWCRHKSVTWSSRRAPLPVPSATD</sequence>
<dbReference type="AlphaFoldDB" id="A0A812PST4"/>
<reference evidence="1" key="1">
    <citation type="submission" date="2021-02" db="EMBL/GenBank/DDBJ databases">
        <authorList>
            <person name="Dougan E. K."/>
            <person name="Rhodes N."/>
            <person name="Thang M."/>
            <person name="Chan C."/>
        </authorList>
    </citation>
    <scope>NUCLEOTIDE SEQUENCE</scope>
</reference>
<name>A0A812PST4_9DINO</name>
<protein>
    <submittedName>
        <fullName evidence="1">Uncharacterized protein</fullName>
    </submittedName>
</protein>
<evidence type="ECO:0000313" key="1">
    <source>
        <dbReference type="EMBL" id="CAE7363036.1"/>
    </source>
</evidence>
<keyword evidence="2" id="KW-1185">Reference proteome</keyword>
<gene>
    <name evidence="1" type="ORF">SNAT2548_LOCUS19598</name>
</gene>
<evidence type="ECO:0000313" key="2">
    <source>
        <dbReference type="Proteomes" id="UP000604046"/>
    </source>
</evidence>
<dbReference type="Proteomes" id="UP000604046">
    <property type="component" value="Unassembled WGS sequence"/>
</dbReference>
<dbReference type="EMBL" id="CAJNDS010002185">
    <property type="protein sequence ID" value="CAE7363036.1"/>
    <property type="molecule type" value="Genomic_DNA"/>
</dbReference>
<proteinExistence type="predicted"/>
<comment type="caution">
    <text evidence="1">The sequence shown here is derived from an EMBL/GenBank/DDBJ whole genome shotgun (WGS) entry which is preliminary data.</text>
</comment>
<organism evidence="1 2">
    <name type="scientific">Symbiodinium natans</name>
    <dbReference type="NCBI Taxonomy" id="878477"/>
    <lineage>
        <taxon>Eukaryota</taxon>
        <taxon>Sar</taxon>
        <taxon>Alveolata</taxon>
        <taxon>Dinophyceae</taxon>
        <taxon>Suessiales</taxon>
        <taxon>Symbiodiniaceae</taxon>
        <taxon>Symbiodinium</taxon>
    </lineage>
</organism>
<accession>A0A812PST4</accession>